<name>A0AAV9Y0W3_9CRYT</name>
<dbReference type="Pfam" id="PF05193">
    <property type="entry name" value="Peptidase_M16_C"/>
    <property type="match status" value="1"/>
</dbReference>
<evidence type="ECO:0000313" key="4">
    <source>
        <dbReference type="Proteomes" id="UP001311799"/>
    </source>
</evidence>
<evidence type="ECO:0000313" key="3">
    <source>
        <dbReference type="EMBL" id="KAK6590184.1"/>
    </source>
</evidence>
<dbReference type="Pfam" id="PF00675">
    <property type="entry name" value="Peptidase_M16"/>
    <property type="match status" value="1"/>
</dbReference>
<gene>
    <name evidence="3" type="ORF">RS030_172659</name>
</gene>
<dbReference type="SUPFAM" id="SSF63411">
    <property type="entry name" value="LuxS/MPP-like metallohydrolase"/>
    <property type="match status" value="3"/>
</dbReference>
<dbReference type="PANTHER" id="PTHR43016:SF16">
    <property type="entry name" value="METALLOPROTEASE, PUTATIVE (AFU_ORTHOLOGUE AFUA_4G07610)-RELATED"/>
    <property type="match status" value="1"/>
</dbReference>
<dbReference type="InterPro" id="IPR007863">
    <property type="entry name" value="Peptidase_M16_C"/>
</dbReference>
<dbReference type="Proteomes" id="UP001311799">
    <property type="component" value="Unassembled WGS sequence"/>
</dbReference>
<dbReference type="Gene3D" id="3.30.830.10">
    <property type="entry name" value="Metalloenzyme, LuxS/M16 peptidase-like"/>
    <property type="match status" value="3"/>
</dbReference>
<dbReference type="PANTHER" id="PTHR43016">
    <property type="entry name" value="PRESEQUENCE PROTEASE"/>
    <property type="match status" value="1"/>
</dbReference>
<dbReference type="InterPro" id="IPR011765">
    <property type="entry name" value="Pept_M16_N"/>
</dbReference>
<evidence type="ECO:0000259" key="1">
    <source>
        <dbReference type="Pfam" id="PF00675"/>
    </source>
</evidence>
<dbReference type="InterPro" id="IPR011249">
    <property type="entry name" value="Metalloenz_LuxS/M16"/>
</dbReference>
<feature type="domain" description="Peptidase M16 C-terminal" evidence="2">
    <location>
        <begin position="226"/>
        <end position="416"/>
    </location>
</feature>
<dbReference type="AlphaFoldDB" id="A0AAV9Y0W3"/>
<protein>
    <submittedName>
        <fullName evidence="3">Insulinase like peptidase</fullName>
    </submittedName>
</protein>
<reference evidence="3 4" key="1">
    <citation type="submission" date="2023-10" db="EMBL/GenBank/DDBJ databases">
        <title>Comparative genomics analysis reveals potential genetic determinants of host preference in Cryptosporidium xiaoi.</title>
        <authorList>
            <person name="Xiao L."/>
            <person name="Li J."/>
        </authorList>
    </citation>
    <scope>NUCLEOTIDE SEQUENCE [LARGE SCALE GENOMIC DNA]</scope>
    <source>
        <strain evidence="3 4">52996</strain>
    </source>
</reference>
<dbReference type="GO" id="GO:0046872">
    <property type="term" value="F:metal ion binding"/>
    <property type="evidence" value="ECO:0007669"/>
    <property type="project" value="InterPro"/>
</dbReference>
<feature type="domain" description="Peptidase M16 N-terminal" evidence="1">
    <location>
        <begin position="61"/>
        <end position="144"/>
    </location>
</feature>
<comment type="caution">
    <text evidence="3">The sequence shown here is derived from an EMBL/GenBank/DDBJ whole genome shotgun (WGS) entry which is preliminary data.</text>
</comment>
<dbReference type="EMBL" id="JAWDEY010000008">
    <property type="protein sequence ID" value="KAK6590184.1"/>
    <property type="molecule type" value="Genomic_DNA"/>
</dbReference>
<sequence length="1164" mass="135569">MIKDANRSKSDLAFLISVPISSFGYLELYQHNTGTIFAFMRNNVDFGPSFTHCKLCFTTIPENNKGIPHALEHLLFNGSKKFPFSDSIDKISNRLYCPYINAFTLDDSTSYEFECINEETLHSMLYVWLDHLLNPILSEESFLTEIVHLGSNAEYHGVVYSEVSSYERDYDEIISTLSKFFTLCSPNERNNTESRTTWELYDEITEKYNNHNGIFSCIGRTTGIENLSLNELREFHSKYYSLDNLLIFICGSKRLDEKSIFNVFRNFIDENNLNIERTDENNLNLKHSKPNDLIFKRKLHFNIEHCNPSTSHWNLVIPFPAEEEELVSVSFTWRFGEFSSIKEMVSVSVLLHYLTNGNDSPLTKEFVEKRKMCSNIDVLSTCEVHKFHQVLFQGVEINRSKELIELFKKTILEYQNQERKIVLSDIKCKIEGLYYGHLLSLENKNISTVYRLLVEYLNYGLKNGLSELEKYLNMHKYLEELFEENISYWQRLFNESLDPKKMNCIEFVPNSKLSRYISKKFRSQKQQRLKNNDKKYFESIEQKIENAVELNRKRSTPSNILNSFDFIFDLKKIKLNSSTIITDVSFSEDKLGKFSQECDLEFKKFSFQEFGRNCLYFYLINPNTEFFNIQLRFNINDDLSPLQKILTAFLVEMIFQTSVEIVNQNNPNICKEYGTLRNRKPFIPELKWHDKEFINYDEFDRLINTFCIDYNAEFADGWILDSNTTPNQIKITWTTPKEYIELSCILVMSAIGGMKIEQERVSTVARIMKGAIMELKLSEDSLVNCLSNSLCYSNTSLFNIVNIPNFENIVDKIIKNPKKYINELKKTHELLTRPLYQKNVNFFSLFVVGPEEFSGTNIKKYFTFNSGNRELSTINEILDPLPWKILSEALPLKLGIELNMCNMKFSLKKFGNSVFVKIPSSPTACFIQSINLNNFSNYEPNGTHFYNPDIPPLLVLSDYLWDPSSLLFKIIRGNGLAYSGCVEICMLTGQISSCVSESTSIGKSLLKTWEVFYDISLTEEELNRETKINGRVPEYYEKFYGNLNIDEAIRVSVFKQLSRHKKFPSWAKSMNFDMNIGIKPDFDKYIIERILAVKVEDIKRVSQKYLKLFLPENSINGNPSSCIAFCGGSRFAIDAKKYLSKFSKFKLKVISFSDFTKEMYKNVN</sequence>
<organism evidence="3 4">
    <name type="scientific">Cryptosporidium xiaoi</name>
    <dbReference type="NCBI Taxonomy" id="659607"/>
    <lineage>
        <taxon>Eukaryota</taxon>
        <taxon>Sar</taxon>
        <taxon>Alveolata</taxon>
        <taxon>Apicomplexa</taxon>
        <taxon>Conoidasida</taxon>
        <taxon>Coccidia</taxon>
        <taxon>Eucoccidiorida</taxon>
        <taxon>Eimeriorina</taxon>
        <taxon>Cryptosporidiidae</taxon>
        <taxon>Cryptosporidium</taxon>
    </lineage>
</organism>
<keyword evidence="4" id="KW-1185">Reference proteome</keyword>
<evidence type="ECO:0000259" key="2">
    <source>
        <dbReference type="Pfam" id="PF05193"/>
    </source>
</evidence>
<accession>A0AAV9Y0W3</accession>
<proteinExistence type="predicted"/>